<dbReference type="InterPro" id="IPR018247">
    <property type="entry name" value="EF_Hand_1_Ca_BS"/>
</dbReference>
<sequence length="271" mass="30802">MSSCDSPVFAILRLTVELRLIAVRIVDRLTDKDVKGNGSISFPHFLTLMANRFSVEVLDTKARKKRQEADDLLSEMKEAFKVFDGDGNGYISQAELKHTLYKMGERLMEEEIEEMMMEADTDGDGQISFPEFCRLVRIQEMEDNPGSQMSQNINATPSQIASALSGIQEAKVEITDELRDGNKTIDFDEFCLMMKKRSSEQNADDDLRDAFNVFDNDGNGYISMSELRQVMINLGEEMTDEEVLEMLKEADIDGDGQISYDEFVRMMTNKD</sequence>
<protein>
    <submittedName>
        <fullName evidence="4">CALM-like protein</fullName>
    </submittedName>
</protein>
<feature type="domain" description="EF-hand" evidence="3">
    <location>
        <begin position="71"/>
        <end position="106"/>
    </location>
</feature>
<organism evidence="4 5">
    <name type="scientific">Mya arenaria</name>
    <name type="common">Soft-shell clam</name>
    <dbReference type="NCBI Taxonomy" id="6604"/>
    <lineage>
        <taxon>Eukaryota</taxon>
        <taxon>Metazoa</taxon>
        <taxon>Spiralia</taxon>
        <taxon>Lophotrochozoa</taxon>
        <taxon>Mollusca</taxon>
        <taxon>Bivalvia</taxon>
        <taxon>Autobranchia</taxon>
        <taxon>Heteroconchia</taxon>
        <taxon>Euheterodonta</taxon>
        <taxon>Imparidentia</taxon>
        <taxon>Neoheterodontei</taxon>
        <taxon>Myida</taxon>
        <taxon>Myoidea</taxon>
        <taxon>Myidae</taxon>
        <taxon>Mya</taxon>
    </lineage>
</organism>
<evidence type="ECO:0000256" key="1">
    <source>
        <dbReference type="ARBA" id="ARBA00022737"/>
    </source>
</evidence>
<dbReference type="PANTHER" id="PTHR23050">
    <property type="entry name" value="CALCIUM BINDING PROTEIN"/>
    <property type="match status" value="1"/>
</dbReference>
<accession>A0ABY7FF51</accession>
<dbReference type="Pfam" id="PF13499">
    <property type="entry name" value="EF-hand_7"/>
    <property type="match status" value="2"/>
</dbReference>
<evidence type="ECO:0000313" key="4">
    <source>
        <dbReference type="EMBL" id="WAR19504.1"/>
    </source>
</evidence>
<name>A0ABY7FF51_MYAAR</name>
<dbReference type="EMBL" id="CP111022">
    <property type="protein sequence ID" value="WAR19504.1"/>
    <property type="molecule type" value="Genomic_DNA"/>
</dbReference>
<dbReference type="PROSITE" id="PS50222">
    <property type="entry name" value="EF_HAND_2"/>
    <property type="match status" value="5"/>
</dbReference>
<reference evidence="4" key="1">
    <citation type="submission" date="2022-11" db="EMBL/GenBank/DDBJ databases">
        <title>Centuries of genome instability and evolution in soft-shell clam transmissible cancer (bioRxiv).</title>
        <authorList>
            <person name="Hart S.F.M."/>
            <person name="Yonemitsu M.A."/>
            <person name="Giersch R.M."/>
            <person name="Beal B.F."/>
            <person name="Arriagada G."/>
            <person name="Davis B.W."/>
            <person name="Ostrander E.A."/>
            <person name="Goff S.P."/>
            <person name="Metzger M.J."/>
        </authorList>
    </citation>
    <scope>NUCLEOTIDE SEQUENCE</scope>
    <source>
        <strain evidence="4">MELC-2E11</strain>
        <tissue evidence="4">Siphon/mantle</tissue>
    </source>
</reference>
<feature type="domain" description="EF-hand" evidence="3">
    <location>
        <begin position="202"/>
        <end position="237"/>
    </location>
</feature>
<feature type="domain" description="EF-hand" evidence="3">
    <location>
        <begin position="179"/>
        <end position="200"/>
    </location>
</feature>
<dbReference type="SUPFAM" id="SSF47473">
    <property type="entry name" value="EF-hand"/>
    <property type="match status" value="2"/>
</dbReference>
<dbReference type="CDD" id="cd00051">
    <property type="entry name" value="EFh"/>
    <property type="match status" value="2"/>
</dbReference>
<keyword evidence="2" id="KW-0106">Calcium</keyword>
<feature type="domain" description="EF-hand" evidence="3">
    <location>
        <begin position="107"/>
        <end position="142"/>
    </location>
</feature>
<dbReference type="InterPro" id="IPR050145">
    <property type="entry name" value="Centrin_CML-like"/>
</dbReference>
<proteinExistence type="predicted"/>
<dbReference type="Proteomes" id="UP001164746">
    <property type="component" value="Chromosome 11"/>
</dbReference>
<evidence type="ECO:0000313" key="5">
    <source>
        <dbReference type="Proteomes" id="UP001164746"/>
    </source>
</evidence>
<keyword evidence="5" id="KW-1185">Reference proteome</keyword>
<dbReference type="InterPro" id="IPR002048">
    <property type="entry name" value="EF_hand_dom"/>
</dbReference>
<dbReference type="PROSITE" id="PS00018">
    <property type="entry name" value="EF_HAND_1"/>
    <property type="match status" value="4"/>
</dbReference>
<keyword evidence="1" id="KW-0677">Repeat</keyword>
<evidence type="ECO:0000256" key="2">
    <source>
        <dbReference type="ARBA" id="ARBA00022837"/>
    </source>
</evidence>
<evidence type="ECO:0000259" key="3">
    <source>
        <dbReference type="PROSITE" id="PS50222"/>
    </source>
</evidence>
<gene>
    <name evidence="4" type="ORF">MAR_001342</name>
</gene>
<feature type="domain" description="EF-hand" evidence="3">
    <location>
        <begin position="238"/>
        <end position="271"/>
    </location>
</feature>
<dbReference type="SMART" id="SM00054">
    <property type="entry name" value="EFh"/>
    <property type="match status" value="6"/>
</dbReference>
<dbReference type="Gene3D" id="1.10.238.10">
    <property type="entry name" value="EF-hand"/>
    <property type="match status" value="2"/>
</dbReference>
<dbReference type="InterPro" id="IPR011992">
    <property type="entry name" value="EF-hand-dom_pair"/>
</dbReference>